<evidence type="ECO:0000256" key="6">
    <source>
        <dbReference type="ARBA" id="ARBA00022692"/>
    </source>
</evidence>
<dbReference type="PANTHER" id="PTHR33446">
    <property type="entry name" value="PROTEIN TONB-RELATED"/>
    <property type="match status" value="1"/>
</dbReference>
<dbReference type="SUPFAM" id="SSF74653">
    <property type="entry name" value="TolA/TonB C-terminal domain"/>
    <property type="match status" value="1"/>
</dbReference>
<dbReference type="EMBL" id="CP048620">
    <property type="protein sequence ID" value="QPJ64027.1"/>
    <property type="molecule type" value="Genomic_DNA"/>
</dbReference>
<keyword evidence="5" id="KW-0997">Cell inner membrane</keyword>
<dbReference type="InterPro" id="IPR037682">
    <property type="entry name" value="TonB_C"/>
</dbReference>
<dbReference type="InterPro" id="IPR051045">
    <property type="entry name" value="TonB-dependent_transducer"/>
</dbReference>
<proteinExistence type="inferred from homology"/>
<evidence type="ECO:0000256" key="8">
    <source>
        <dbReference type="ARBA" id="ARBA00022989"/>
    </source>
</evidence>
<dbReference type="NCBIfam" id="TIGR01352">
    <property type="entry name" value="tonB_Cterm"/>
    <property type="match status" value="1"/>
</dbReference>
<feature type="signal peptide" evidence="11">
    <location>
        <begin position="1"/>
        <end position="29"/>
    </location>
</feature>
<evidence type="ECO:0000256" key="4">
    <source>
        <dbReference type="ARBA" id="ARBA00022475"/>
    </source>
</evidence>
<feature type="region of interest" description="Disordered" evidence="10">
    <location>
        <begin position="162"/>
        <end position="246"/>
    </location>
</feature>
<evidence type="ECO:0000256" key="1">
    <source>
        <dbReference type="ARBA" id="ARBA00004383"/>
    </source>
</evidence>
<keyword evidence="6" id="KW-0812">Transmembrane</keyword>
<evidence type="ECO:0000256" key="9">
    <source>
        <dbReference type="ARBA" id="ARBA00023136"/>
    </source>
</evidence>
<keyword evidence="3" id="KW-0813">Transport</keyword>
<gene>
    <name evidence="13" type="ORF">G3M78_00850</name>
</gene>
<reference evidence="14" key="1">
    <citation type="submission" date="2020-02" db="EMBL/GenBank/DDBJ databases">
        <title>Genomic and physiological characterization of two novel Nitrospinaceae genera.</title>
        <authorList>
            <person name="Mueller A.J."/>
            <person name="Jung M.-Y."/>
            <person name="Strachan C.R."/>
            <person name="Herbold C.W."/>
            <person name="Kirkegaard R.H."/>
            <person name="Daims H."/>
        </authorList>
    </citation>
    <scope>NUCLEOTIDE SEQUENCE [LARGE SCALE GENOMIC DNA]</scope>
</reference>
<dbReference type="InterPro" id="IPR006260">
    <property type="entry name" value="TonB/TolA_C"/>
</dbReference>
<feature type="chain" id="PRO_5032844094" evidence="11">
    <location>
        <begin position="30"/>
        <end position="346"/>
    </location>
</feature>
<evidence type="ECO:0000259" key="12">
    <source>
        <dbReference type="PROSITE" id="PS52015"/>
    </source>
</evidence>
<evidence type="ECO:0000256" key="5">
    <source>
        <dbReference type="ARBA" id="ARBA00022519"/>
    </source>
</evidence>
<evidence type="ECO:0000256" key="11">
    <source>
        <dbReference type="SAM" id="SignalP"/>
    </source>
</evidence>
<keyword evidence="9" id="KW-0472">Membrane</keyword>
<dbReference type="PROSITE" id="PS52015">
    <property type="entry name" value="TONB_CTD"/>
    <property type="match status" value="1"/>
</dbReference>
<evidence type="ECO:0000256" key="2">
    <source>
        <dbReference type="ARBA" id="ARBA00006555"/>
    </source>
</evidence>
<name>A0A7T0C0A7_9BACT</name>
<comment type="subcellular location">
    <subcellularLocation>
        <location evidence="1">Cell inner membrane</location>
        <topology evidence="1">Single-pass membrane protein</topology>
        <orientation evidence="1">Periplasmic side</orientation>
    </subcellularLocation>
</comment>
<dbReference type="GO" id="GO:0015031">
    <property type="term" value="P:protein transport"/>
    <property type="evidence" value="ECO:0007669"/>
    <property type="project" value="UniProtKB-KW"/>
</dbReference>
<evidence type="ECO:0000256" key="10">
    <source>
        <dbReference type="SAM" id="MobiDB-lite"/>
    </source>
</evidence>
<evidence type="ECO:0000256" key="3">
    <source>
        <dbReference type="ARBA" id="ARBA00022448"/>
    </source>
</evidence>
<dbReference type="Gene3D" id="3.30.1150.10">
    <property type="match status" value="1"/>
</dbReference>
<feature type="domain" description="TonB C-terminal" evidence="12">
    <location>
        <begin position="255"/>
        <end position="346"/>
    </location>
</feature>
<comment type="similarity">
    <text evidence="2">Belongs to the TonB family.</text>
</comment>
<dbReference type="Proteomes" id="UP000594464">
    <property type="component" value="Chromosome"/>
</dbReference>
<keyword evidence="8" id="KW-1133">Transmembrane helix</keyword>
<dbReference type="KEGG" id="nva:G3M78_00850"/>
<dbReference type="PANTHER" id="PTHR33446:SF2">
    <property type="entry name" value="PROTEIN TONB"/>
    <property type="match status" value="1"/>
</dbReference>
<accession>A0A7T0C0A7</accession>
<evidence type="ECO:0000313" key="14">
    <source>
        <dbReference type="Proteomes" id="UP000594464"/>
    </source>
</evidence>
<evidence type="ECO:0000256" key="7">
    <source>
        <dbReference type="ARBA" id="ARBA00022927"/>
    </source>
</evidence>
<dbReference type="GO" id="GO:0055085">
    <property type="term" value="P:transmembrane transport"/>
    <property type="evidence" value="ECO:0007669"/>
    <property type="project" value="InterPro"/>
</dbReference>
<protein>
    <submittedName>
        <fullName evidence="13">TonB family protein</fullName>
    </submittedName>
</protein>
<dbReference type="Pfam" id="PF03544">
    <property type="entry name" value="TonB_C"/>
    <property type="match status" value="1"/>
</dbReference>
<keyword evidence="11" id="KW-0732">Signal</keyword>
<dbReference type="GO" id="GO:0098797">
    <property type="term" value="C:plasma membrane protein complex"/>
    <property type="evidence" value="ECO:0007669"/>
    <property type="project" value="TreeGrafter"/>
</dbReference>
<feature type="compositionally biased region" description="Polar residues" evidence="10">
    <location>
        <begin position="165"/>
        <end position="177"/>
    </location>
</feature>
<keyword evidence="7" id="KW-0653">Protein transport</keyword>
<keyword evidence="4" id="KW-1003">Cell membrane</keyword>
<dbReference type="AlphaFoldDB" id="A0A7T0C0A7"/>
<sequence>MNMNFKLKHAAGVSLGLHLFLFPFIPFNADDTILKEAKPERIWETARLEIKKKPSAPAEQKIIKKTEPKAPPEKALPVQPKIEPVVHQVVQAIPKAQPTAMPSAKPASQLAPAQVVPVSMIPAQAIQPRMRQADAVSRSGARIQKASYSAISMAPVATSPRALTGKSTARSSVSTGPQARIVTGFTSDPAPKAQLRPKAHSGSVRRQATPDRGSSRIVPMYQLASFSNEPKPRAPKPLPPKQPQLSDEELKRIIGRYFAIVREKIGEVAYPESARSRNVEGRAVVEFDIGRRGDIMKLLVQTSSGSNILDEAVLEAIEKASPYPPIPESLNQQTVSLRFPITFSVR</sequence>
<organism evidence="13 14">
    <name type="scientific">Candidatus Nitrohelix vancouverensis</name>
    <dbReference type="NCBI Taxonomy" id="2705534"/>
    <lineage>
        <taxon>Bacteria</taxon>
        <taxon>Pseudomonadati</taxon>
        <taxon>Nitrospinota/Tectimicrobiota group</taxon>
        <taxon>Nitrospinota</taxon>
        <taxon>Nitrospinia</taxon>
        <taxon>Nitrospinales</taxon>
        <taxon>Nitrospinaceae</taxon>
        <taxon>Candidatus Nitrohelix</taxon>
    </lineage>
</organism>
<dbReference type="GO" id="GO:0031992">
    <property type="term" value="F:energy transducer activity"/>
    <property type="evidence" value="ECO:0007669"/>
    <property type="project" value="TreeGrafter"/>
</dbReference>
<evidence type="ECO:0000313" key="13">
    <source>
        <dbReference type="EMBL" id="QPJ64027.1"/>
    </source>
</evidence>